<name>A0A8S4SGC5_9NEOP</name>
<organism evidence="1 2">
    <name type="scientific">Pararge aegeria aegeria</name>
    <dbReference type="NCBI Taxonomy" id="348720"/>
    <lineage>
        <taxon>Eukaryota</taxon>
        <taxon>Metazoa</taxon>
        <taxon>Ecdysozoa</taxon>
        <taxon>Arthropoda</taxon>
        <taxon>Hexapoda</taxon>
        <taxon>Insecta</taxon>
        <taxon>Pterygota</taxon>
        <taxon>Neoptera</taxon>
        <taxon>Endopterygota</taxon>
        <taxon>Lepidoptera</taxon>
        <taxon>Glossata</taxon>
        <taxon>Ditrysia</taxon>
        <taxon>Papilionoidea</taxon>
        <taxon>Nymphalidae</taxon>
        <taxon>Satyrinae</taxon>
        <taxon>Satyrini</taxon>
        <taxon>Parargina</taxon>
        <taxon>Pararge</taxon>
    </lineage>
</organism>
<dbReference type="EMBL" id="CAKXAJ010026085">
    <property type="protein sequence ID" value="CAH2254699.1"/>
    <property type="molecule type" value="Genomic_DNA"/>
</dbReference>
<keyword evidence="2" id="KW-1185">Reference proteome</keyword>
<evidence type="ECO:0000313" key="1">
    <source>
        <dbReference type="EMBL" id="CAH2254699.1"/>
    </source>
</evidence>
<evidence type="ECO:0000313" key="2">
    <source>
        <dbReference type="Proteomes" id="UP000838756"/>
    </source>
</evidence>
<accession>A0A8S4SGC5</accession>
<dbReference type="OrthoDB" id="407509at2759"/>
<comment type="caution">
    <text evidence="1">The sequence shown here is derived from an EMBL/GenBank/DDBJ whole genome shotgun (WGS) entry which is preliminary data.</text>
</comment>
<reference evidence="1" key="1">
    <citation type="submission" date="2022-03" db="EMBL/GenBank/DDBJ databases">
        <authorList>
            <person name="Lindestad O."/>
        </authorList>
    </citation>
    <scope>NUCLEOTIDE SEQUENCE</scope>
</reference>
<gene>
    <name evidence="1" type="primary">jg1813</name>
    <name evidence="1" type="ORF">PAEG_LOCUS22687</name>
</gene>
<sequence length="89" mass="10608">MRLAKTYREVLISLSLDILQYNSERNEEIRRRTKVIDVATEKKEKIRVAKLKWQWAEQLARRTDRIDLEVPSCWIEDIASVNAVLIEPR</sequence>
<proteinExistence type="predicted"/>
<dbReference type="AlphaFoldDB" id="A0A8S4SGC5"/>
<dbReference type="Proteomes" id="UP000838756">
    <property type="component" value="Unassembled WGS sequence"/>
</dbReference>
<protein>
    <submittedName>
        <fullName evidence="1">Jg1813 protein</fullName>
    </submittedName>
</protein>